<dbReference type="AlphaFoldDB" id="C7M1H5"/>
<feature type="transmembrane region" description="Helical" evidence="1">
    <location>
        <begin position="305"/>
        <end position="335"/>
    </location>
</feature>
<protein>
    <submittedName>
        <fullName evidence="2">Sodium/hydrogen exchanger</fullName>
    </submittedName>
</protein>
<keyword evidence="3" id="KW-1185">Reference proteome</keyword>
<feature type="transmembrane region" description="Helical" evidence="1">
    <location>
        <begin position="108"/>
        <end position="130"/>
    </location>
</feature>
<keyword evidence="1" id="KW-1133">Transmembrane helix</keyword>
<dbReference type="STRING" id="525909.Afer_0049"/>
<proteinExistence type="predicted"/>
<feature type="transmembrane region" description="Helical" evidence="1">
    <location>
        <begin position="78"/>
        <end position="102"/>
    </location>
</feature>
<feature type="transmembrane region" description="Helical" evidence="1">
    <location>
        <begin position="199"/>
        <end position="224"/>
    </location>
</feature>
<dbReference type="HOGENOM" id="CLU_796026_0_0_11"/>
<accession>C7M1H5</accession>
<feature type="transmembrane region" description="Helical" evidence="1">
    <location>
        <begin position="171"/>
        <end position="187"/>
    </location>
</feature>
<evidence type="ECO:0000313" key="3">
    <source>
        <dbReference type="Proteomes" id="UP000000771"/>
    </source>
</evidence>
<dbReference type="Gene3D" id="1.20.1530.20">
    <property type="match status" value="1"/>
</dbReference>
<keyword evidence="1" id="KW-0472">Membrane</keyword>
<name>C7M1H5_ACIFD</name>
<gene>
    <name evidence="2" type="ordered locus">Afer_0049</name>
</gene>
<dbReference type="eggNOG" id="COG0475">
    <property type="taxonomic scope" value="Bacteria"/>
</dbReference>
<dbReference type="RefSeq" id="WP_012784143.1">
    <property type="nucleotide sequence ID" value="NC_013124.1"/>
</dbReference>
<reference evidence="2 3" key="1">
    <citation type="journal article" date="2009" name="Stand. Genomic Sci.">
        <title>Complete genome sequence of Acidimicrobium ferrooxidans type strain (ICP).</title>
        <authorList>
            <person name="Clum A."/>
            <person name="Nolan M."/>
            <person name="Lang E."/>
            <person name="Glavina Del Rio T."/>
            <person name="Tice H."/>
            <person name="Copeland A."/>
            <person name="Cheng J.F."/>
            <person name="Lucas S."/>
            <person name="Chen F."/>
            <person name="Bruce D."/>
            <person name="Goodwin L."/>
            <person name="Pitluck S."/>
            <person name="Ivanova N."/>
            <person name="Mavrommatis K."/>
            <person name="Mikhailova N."/>
            <person name="Pati A."/>
            <person name="Chen A."/>
            <person name="Palaniappan K."/>
            <person name="Goker M."/>
            <person name="Spring S."/>
            <person name="Land M."/>
            <person name="Hauser L."/>
            <person name="Chang Y.J."/>
            <person name="Jeffries C.C."/>
            <person name="Chain P."/>
            <person name="Bristow J."/>
            <person name="Eisen J.A."/>
            <person name="Markowitz V."/>
            <person name="Hugenholtz P."/>
            <person name="Kyrpides N.C."/>
            <person name="Klenk H.P."/>
            <person name="Lapidus A."/>
        </authorList>
    </citation>
    <scope>NUCLEOTIDE SEQUENCE [LARGE SCALE GENOMIC DNA]</scope>
    <source>
        <strain evidence="3">DSM 10331 / JCM 15462 / NBRC 103882 / ICP</strain>
    </source>
</reference>
<organism evidence="2 3">
    <name type="scientific">Acidimicrobium ferrooxidans (strain DSM 10331 / JCM 15462 / NBRC 103882 / ICP)</name>
    <dbReference type="NCBI Taxonomy" id="525909"/>
    <lineage>
        <taxon>Bacteria</taxon>
        <taxon>Bacillati</taxon>
        <taxon>Actinomycetota</taxon>
        <taxon>Acidimicrobiia</taxon>
        <taxon>Acidimicrobiales</taxon>
        <taxon>Acidimicrobiaceae</taxon>
        <taxon>Acidimicrobium</taxon>
    </lineage>
</organism>
<feature type="transmembrane region" description="Helical" evidence="1">
    <location>
        <begin position="264"/>
        <end position="285"/>
    </location>
</feature>
<keyword evidence="1" id="KW-0812">Transmembrane</keyword>
<dbReference type="Proteomes" id="UP000000771">
    <property type="component" value="Chromosome"/>
</dbReference>
<sequence>MTALSLGVLLAASIVGSLRHSSSRIPTALVMLVVGTLVALLPHPAVATHIATTAESLGVYVVLFGIGEELQGSGSHPIAGRGLAIAGIGASLLGLGAFGAVLVSGVGAVRALAIALAAIPTSGALAATVLPLAHVPRGSRTSILQAAIGDDLVSLALLAAAPFVLPTGARPTSVVATVVAVVIALVLRQTGARAPRLLGALVVTATCAFGTSPALAGALAGALLHDLVPRAAVVTWSRRTLGLMFFATAGFVLGSLGPLWRMNVAVVVGLLVALAISRLGLYLLIARPDRWIAVGMLPRGEVTIAIATALRSVIGAAGGEALLAVVLLSTVAAVLAGHRLSRRPETGA</sequence>
<evidence type="ECO:0000313" key="2">
    <source>
        <dbReference type="EMBL" id="ACU53024.1"/>
    </source>
</evidence>
<feature type="transmembrane region" description="Helical" evidence="1">
    <location>
        <begin position="236"/>
        <end position="257"/>
    </location>
</feature>
<dbReference type="InterPro" id="IPR038770">
    <property type="entry name" value="Na+/solute_symporter_sf"/>
</dbReference>
<dbReference type="EMBL" id="CP001631">
    <property type="protein sequence ID" value="ACU53024.1"/>
    <property type="molecule type" value="Genomic_DNA"/>
</dbReference>
<evidence type="ECO:0000256" key="1">
    <source>
        <dbReference type="SAM" id="Phobius"/>
    </source>
</evidence>
<dbReference type="KEGG" id="afo:Afer_0049"/>